<protein>
    <submittedName>
        <fullName evidence="2">ROK family protein</fullName>
    </submittedName>
</protein>
<proteinExistence type="inferred from homology"/>
<dbReference type="Pfam" id="PF00480">
    <property type="entry name" value="ROK"/>
    <property type="match status" value="1"/>
</dbReference>
<comment type="similarity">
    <text evidence="1">Belongs to the ROK (NagC/XylR) family.</text>
</comment>
<dbReference type="EMBL" id="CP108482">
    <property type="protein sequence ID" value="WUS60447.1"/>
    <property type="molecule type" value="Genomic_DNA"/>
</dbReference>
<name>A0ABZ1WI88_9ACTN</name>
<evidence type="ECO:0000313" key="3">
    <source>
        <dbReference type="Proteomes" id="UP001432014"/>
    </source>
</evidence>
<sequence length="325" mass="32779">MADGPLLGECVIALDVGGTGMKGALIDRGSGLLVTERRPTPRAHGPEAVVDAVVAALRSLAREAAQRGLAVRRAGVVVPGIVDAERSLAVYSANIGWRDLPLAAVLEERTGLPVTLGHDVRAGALAEVRLGAARGAQDALFVAIGTGISAALVNDGRLLSAGGYAGELGHLVVEPDGRLCPCGSAGCLETVASAAGIAMAYTALSGRPVAGAAEVAALLAEGDEEARAVWARAVEGLATALTAAVTLLAPEVVVLGGGLAESGDLLLGPLRARLAEKLTFHRRPHLVAAALGDRAGCLGAGLQAWDAADVMRAVPCVPAERTTHR</sequence>
<dbReference type="Gene3D" id="3.30.420.40">
    <property type="match status" value="2"/>
</dbReference>
<dbReference type="RefSeq" id="WP_329493451.1">
    <property type="nucleotide sequence ID" value="NZ_CP108460.1"/>
</dbReference>
<organism evidence="2 3">
    <name type="scientific">Kitasatospora herbaricolor</name>
    <dbReference type="NCBI Taxonomy" id="68217"/>
    <lineage>
        <taxon>Bacteria</taxon>
        <taxon>Bacillati</taxon>
        <taxon>Actinomycetota</taxon>
        <taxon>Actinomycetes</taxon>
        <taxon>Kitasatosporales</taxon>
        <taxon>Streptomycetaceae</taxon>
        <taxon>Kitasatospora</taxon>
    </lineage>
</organism>
<evidence type="ECO:0000313" key="2">
    <source>
        <dbReference type="EMBL" id="WUS60447.1"/>
    </source>
</evidence>
<gene>
    <name evidence="2" type="ORF">OG469_36160</name>
</gene>
<accession>A0ABZ1WI88</accession>
<keyword evidence="3" id="KW-1185">Reference proteome</keyword>
<dbReference type="InterPro" id="IPR000600">
    <property type="entry name" value="ROK"/>
</dbReference>
<dbReference type="PANTHER" id="PTHR18964">
    <property type="entry name" value="ROK (REPRESSOR, ORF, KINASE) FAMILY"/>
    <property type="match status" value="1"/>
</dbReference>
<evidence type="ECO:0000256" key="1">
    <source>
        <dbReference type="ARBA" id="ARBA00006479"/>
    </source>
</evidence>
<dbReference type="PANTHER" id="PTHR18964:SF149">
    <property type="entry name" value="BIFUNCTIONAL UDP-N-ACETYLGLUCOSAMINE 2-EPIMERASE_N-ACETYLMANNOSAMINE KINASE"/>
    <property type="match status" value="1"/>
</dbReference>
<reference evidence="2 3" key="1">
    <citation type="submission" date="2022-10" db="EMBL/GenBank/DDBJ databases">
        <title>The complete genomes of actinobacterial strains from the NBC collection.</title>
        <authorList>
            <person name="Joergensen T.S."/>
            <person name="Alvarez Arevalo M."/>
            <person name="Sterndorff E.B."/>
            <person name="Faurdal D."/>
            <person name="Vuksanovic O."/>
            <person name="Mourched A.-S."/>
            <person name="Charusanti P."/>
            <person name="Shaw S."/>
            <person name="Blin K."/>
            <person name="Weber T."/>
        </authorList>
    </citation>
    <scope>NUCLEOTIDE SEQUENCE [LARGE SCALE GENOMIC DNA]</scope>
    <source>
        <strain evidence="2 3">NBC_01247</strain>
    </source>
</reference>
<dbReference type="Proteomes" id="UP001432014">
    <property type="component" value="Chromosome"/>
</dbReference>
<dbReference type="SUPFAM" id="SSF53067">
    <property type="entry name" value="Actin-like ATPase domain"/>
    <property type="match status" value="1"/>
</dbReference>
<dbReference type="InterPro" id="IPR043129">
    <property type="entry name" value="ATPase_NBD"/>
</dbReference>